<dbReference type="PIRSF" id="PIRSF012702">
    <property type="entry name" value="UCP012702"/>
    <property type="match status" value="1"/>
</dbReference>
<protein>
    <submittedName>
        <fullName evidence="3">Unannotated protein</fullName>
    </submittedName>
</protein>
<dbReference type="Pfam" id="PF07364">
    <property type="entry name" value="DUF1485"/>
    <property type="match status" value="1"/>
</dbReference>
<evidence type="ECO:0000313" key="3">
    <source>
        <dbReference type="EMBL" id="CAB4663478.1"/>
    </source>
</evidence>
<name>A0A6J6LR04_9ZZZZ</name>
<evidence type="ECO:0000259" key="2">
    <source>
        <dbReference type="Pfam" id="PF07364"/>
    </source>
</evidence>
<reference evidence="3" key="1">
    <citation type="submission" date="2020-05" db="EMBL/GenBank/DDBJ databases">
        <authorList>
            <person name="Chiriac C."/>
            <person name="Salcher M."/>
            <person name="Ghai R."/>
            <person name="Kavagutti S V."/>
        </authorList>
    </citation>
    <scope>NUCLEOTIDE SEQUENCE</scope>
</reference>
<dbReference type="InterPro" id="IPR010799">
    <property type="entry name" value="MlrC_C"/>
</dbReference>
<dbReference type="InterPro" id="IPR015995">
    <property type="entry name" value="MlrC_N"/>
</dbReference>
<dbReference type="Pfam" id="PF07171">
    <property type="entry name" value="MlrC_C"/>
    <property type="match status" value="1"/>
</dbReference>
<feature type="domain" description="Microcystin LR degradation protein MlrC N-terminal" evidence="2">
    <location>
        <begin position="3"/>
        <end position="292"/>
    </location>
</feature>
<feature type="domain" description="Microcystin LR degradation protein MlrC C-terminal" evidence="1">
    <location>
        <begin position="301"/>
        <end position="479"/>
    </location>
</feature>
<organism evidence="3">
    <name type="scientific">freshwater metagenome</name>
    <dbReference type="NCBI Taxonomy" id="449393"/>
    <lineage>
        <taxon>unclassified sequences</taxon>
        <taxon>metagenomes</taxon>
        <taxon>ecological metagenomes</taxon>
    </lineage>
</organism>
<dbReference type="EMBL" id="CAEZWQ010000070">
    <property type="protein sequence ID" value="CAB4663478.1"/>
    <property type="molecule type" value="Genomic_DNA"/>
</dbReference>
<proteinExistence type="predicted"/>
<dbReference type="AlphaFoldDB" id="A0A6J6LR04"/>
<dbReference type="InterPro" id="IPR009197">
    <property type="entry name" value="MlrC"/>
</dbReference>
<sequence>MIRIALLGLCHETNTFSSVTTDLAKFERDGTLRGEEIVAINATARTSLAGFLAAGKDELDVEIVPLIWAWANPSAAITKEAFTDLTTEMLTLLRNNGPWDAVFLAQHGAAVSEEFPDADGEIIRRVREFVGEDIPIGVTLDMHANVTSEVVRNATVIVGFQTNPHIDAFERAQECATLILDTVRGRIKPVMAFTQIPAVINILRQSTLEEPMVAIMDHALRALNKKGVLSVSVFEGYPYADVEAMGMSCLTISDDNYELAKAINEEIANQIWSHKSQFQGYACTAAQAVVQACKDGRPNVLLDVGDNIGGGGPADSTFLLAAAIEANVDGFLMILHDPEAVELCIAAGLGAKLNLEVGAKKDERHGEPVTVSGTVSLISDGKYEEPTPVHGGYRFFDSGPTVVLELPNDLLLILTSKIALPITLEQIRSLGIRPEDRRVIVAKGTISPQAAYRPIAGNVILVNTPGDTSSNLETFEYKRRRRPLHPFEVLP</sequence>
<evidence type="ECO:0000259" key="1">
    <source>
        <dbReference type="Pfam" id="PF07171"/>
    </source>
</evidence>
<gene>
    <name evidence="3" type="ORF">UFOPK2275_00690</name>
</gene>
<accession>A0A6J6LR04</accession>